<feature type="compositionally biased region" description="Polar residues" evidence="5">
    <location>
        <begin position="343"/>
        <end position="355"/>
    </location>
</feature>
<feature type="compositionally biased region" description="Basic residues" evidence="5">
    <location>
        <begin position="750"/>
        <end position="760"/>
    </location>
</feature>
<feature type="region of interest" description="Disordered" evidence="5">
    <location>
        <begin position="281"/>
        <end position="305"/>
    </location>
</feature>
<protein>
    <submittedName>
        <fullName evidence="7">Ribosome biogenesis protein brx1</fullName>
    </submittedName>
</protein>
<reference evidence="8" key="1">
    <citation type="submission" date="2017-03" db="EMBL/GenBank/DDBJ databases">
        <authorList>
            <person name="Sharma R."/>
            <person name="Thines M."/>
        </authorList>
    </citation>
    <scope>NUCLEOTIDE SEQUENCE [LARGE SCALE GENOMIC DNA]</scope>
</reference>
<dbReference type="SMART" id="SM00879">
    <property type="entry name" value="Brix"/>
    <property type="match status" value="1"/>
</dbReference>
<dbReference type="GO" id="GO:0005730">
    <property type="term" value="C:nucleolus"/>
    <property type="evidence" value="ECO:0007669"/>
    <property type="project" value="UniProtKB-SubCell"/>
</dbReference>
<feature type="compositionally biased region" description="Low complexity" evidence="5">
    <location>
        <begin position="677"/>
        <end position="686"/>
    </location>
</feature>
<feature type="region of interest" description="Disordered" evidence="5">
    <location>
        <begin position="343"/>
        <end position="370"/>
    </location>
</feature>
<feature type="region of interest" description="Disordered" evidence="5">
    <location>
        <begin position="1"/>
        <end position="25"/>
    </location>
</feature>
<keyword evidence="3" id="KW-0690">Ribosome biogenesis</keyword>
<dbReference type="Pfam" id="PF04427">
    <property type="entry name" value="Brix"/>
    <property type="match status" value="1"/>
</dbReference>
<feature type="region of interest" description="Disordered" evidence="5">
    <location>
        <begin position="638"/>
        <end position="687"/>
    </location>
</feature>
<feature type="compositionally biased region" description="Polar residues" evidence="5">
    <location>
        <begin position="432"/>
        <end position="448"/>
    </location>
</feature>
<feature type="compositionally biased region" description="Polar residues" evidence="5">
    <location>
        <begin position="8"/>
        <end position="18"/>
    </location>
</feature>
<name>A0A1W5CYN2_9LECA</name>
<dbReference type="GO" id="GO:0019843">
    <property type="term" value="F:rRNA binding"/>
    <property type="evidence" value="ECO:0007669"/>
    <property type="project" value="InterPro"/>
</dbReference>
<evidence type="ECO:0000256" key="5">
    <source>
        <dbReference type="SAM" id="MobiDB-lite"/>
    </source>
</evidence>
<feature type="compositionally biased region" description="Acidic residues" evidence="5">
    <location>
        <begin position="401"/>
        <end position="411"/>
    </location>
</feature>
<evidence type="ECO:0000259" key="6">
    <source>
        <dbReference type="PROSITE" id="PS50833"/>
    </source>
</evidence>
<feature type="region of interest" description="Disordered" evidence="5">
    <location>
        <begin position="383"/>
        <end position="623"/>
    </location>
</feature>
<dbReference type="PANTHER" id="PTHR13634">
    <property type="entry name" value="RIBOSOME BIOGENESIS PROTEIN BRIX"/>
    <property type="match status" value="1"/>
</dbReference>
<dbReference type="SUPFAM" id="SSF52954">
    <property type="entry name" value="Class II aaRS ABD-related"/>
    <property type="match status" value="1"/>
</dbReference>
<dbReference type="GO" id="GO:0006364">
    <property type="term" value="P:rRNA processing"/>
    <property type="evidence" value="ECO:0007669"/>
    <property type="project" value="InterPro"/>
</dbReference>
<evidence type="ECO:0000313" key="7">
    <source>
        <dbReference type="EMBL" id="SLM35845.1"/>
    </source>
</evidence>
<feature type="compositionally biased region" description="Basic and acidic residues" evidence="5">
    <location>
        <begin position="595"/>
        <end position="607"/>
    </location>
</feature>
<evidence type="ECO:0000313" key="8">
    <source>
        <dbReference type="Proteomes" id="UP000192927"/>
    </source>
</evidence>
<evidence type="ECO:0000256" key="2">
    <source>
        <dbReference type="ARBA" id="ARBA00006369"/>
    </source>
</evidence>
<sequence length="769" mass="84731">MAAVYKSLSKTNGSTEAPTSGVKKNKQRVLILTSRGVTYRHRHLLNDLYSLLPHSRKDAKLDTKTKLYQLNELADLYNCNNVLFFEARKAKDLYIWMSKAPNGPTIKMHLQNLHTMSELHFPGNCLKGSRPILSFDRSFTTTPHLLLIKELLTHTFGVPKGARKSKPFVDHVMGFTLADNKIWIRCFQITETELSKADLANAENGDVDAVAEAAAKVVGSGKRGERETKLSLVEIGPRFVLTPIVILEGSFGGPVIYENKEFVSPNQVRAELRLGKAGRYNRRSEQGLESKGRRDELGLRTGGRAKERDELDPGILFKQLFSAPKKTPKVQFSVGIFNSRQLTVPDTSNGLNTSRTYDRSGSEEDDDLPTIEEPLFGARNAQEWQKTGSSDRHVTGGSEGNLEDAQQEADGIDVQTYDNLTPDGGDRKERSCVQSIGTHDNDTDTNGFTALRNKPKPVFRPPPTLKSNGWDKRADSSRKEPGSPGDPIVVQDRDINRCGDGASEEQCGNQGSLSTPSTSMAGPGAGQGPKSILDEPNTDRLCRSRCSTLDQKDKHDTPNTFPSNRSTLSSTPGKRTCGLEGGNCEGLTPDPLTDDGEKHTGDGDKDTTPLLGFTKKRDSSTVEGKFVSKRYGKRRRCSSPILAVKDQNHDTQADGTSPESKGVKTKIRRANIPPSPASDTATSPPTLEQAWEQGDEAQVEELEWGVIKILGKRETMSGTECKVRWEDTWLPINELGHGQKLLRELEAQRRAQHGHKRGRPARTPLSSCP</sequence>
<dbReference type="CDD" id="cd00024">
    <property type="entry name" value="CD_CSD"/>
    <property type="match status" value="1"/>
</dbReference>
<feature type="compositionally biased region" description="Basic and acidic residues" evidence="5">
    <location>
        <begin position="282"/>
        <end position="305"/>
    </location>
</feature>
<dbReference type="GO" id="GO:0000027">
    <property type="term" value="P:ribosomal large subunit assembly"/>
    <property type="evidence" value="ECO:0007669"/>
    <property type="project" value="TreeGrafter"/>
</dbReference>
<comment type="similarity">
    <text evidence="2">Belongs to the BRX1 family.</text>
</comment>
<proteinExistence type="inferred from homology"/>
<dbReference type="PANTHER" id="PTHR13634:SF0">
    <property type="entry name" value="RIBOSOME BIOGENESIS PROTEIN BRX1 HOMOLOG"/>
    <property type="match status" value="1"/>
</dbReference>
<dbReference type="Proteomes" id="UP000192927">
    <property type="component" value="Unassembled WGS sequence"/>
</dbReference>
<dbReference type="AlphaFoldDB" id="A0A1W5CYN2"/>
<dbReference type="InterPro" id="IPR007109">
    <property type="entry name" value="Brix"/>
</dbReference>
<evidence type="ECO:0000256" key="3">
    <source>
        <dbReference type="ARBA" id="ARBA00022517"/>
    </source>
</evidence>
<evidence type="ECO:0000256" key="1">
    <source>
        <dbReference type="ARBA" id="ARBA00004604"/>
    </source>
</evidence>
<comment type="subcellular location">
    <subcellularLocation>
        <location evidence="1">Nucleus</location>
        <location evidence="1">Nucleolus</location>
    </subcellularLocation>
</comment>
<feature type="domain" description="Brix" evidence="6">
    <location>
        <begin position="27"/>
        <end position="252"/>
    </location>
</feature>
<dbReference type="EMBL" id="FWEW01000824">
    <property type="protein sequence ID" value="SLM35845.1"/>
    <property type="molecule type" value="Genomic_DNA"/>
</dbReference>
<keyword evidence="8" id="KW-1185">Reference proteome</keyword>
<feature type="compositionally biased region" description="Polar residues" evidence="5">
    <location>
        <begin position="558"/>
        <end position="573"/>
    </location>
</feature>
<feature type="region of interest" description="Disordered" evidence="5">
    <location>
        <begin position="747"/>
        <end position="769"/>
    </location>
</feature>
<feature type="compositionally biased region" description="Polar residues" evidence="5">
    <location>
        <begin position="506"/>
        <end position="520"/>
    </location>
</feature>
<evidence type="ECO:0000256" key="4">
    <source>
        <dbReference type="ARBA" id="ARBA00023242"/>
    </source>
</evidence>
<organism evidence="7 8">
    <name type="scientific">Lasallia pustulata</name>
    <dbReference type="NCBI Taxonomy" id="136370"/>
    <lineage>
        <taxon>Eukaryota</taxon>
        <taxon>Fungi</taxon>
        <taxon>Dikarya</taxon>
        <taxon>Ascomycota</taxon>
        <taxon>Pezizomycotina</taxon>
        <taxon>Lecanoromycetes</taxon>
        <taxon>OSLEUM clade</taxon>
        <taxon>Umbilicariomycetidae</taxon>
        <taxon>Umbilicariales</taxon>
        <taxon>Umbilicariaceae</taxon>
        <taxon>Lasallia</taxon>
    </lineage>
</organism>
<keyword evidence="4" id="KW-0539">Nucleus</keyword>
<feature type="compositionally biased region" description="Basic and acidic residues" evidence="5">
    <location>
        <begin position="469"/>
        <end position="481"/>
    </location>
</feature>
<dbReference type="InterPro" id="IPR026532">
    <property type="entry name" value="BRX1"/>
</dbReference>
<dbReference type="PROSITE" id="PS50833">
    <property type="entry name" value="BRIX"/>
    <property type="match status" value="1"/>
</dbReference>
<accession>A0A1W5CYN2</accession>